<keyword evidence="7 11" id="KW-0812">Transmembrane</keyword>
<gene>
    <name evidence="14" type="ORF">SAMN02745752_02553</name>
</gene>
<dbReference type="InterPro" id="IPR036890">
    <property type="entry name" value="HATPase_C_sf"/>
</dbReference>
<feature type="transmembrane region" description="Helical" evidence="11">
    <location>
        <begin position="285"/>
        <end position="303"/>
    </location>
</feature>
<dbReference type="PANTHER" id="PTHR43304:SF1">
    <property type="entry name" value="PAC DOMAIN-CONTAINING PROTEIN"/>
    <property type="match status" value="1"/>
</dbReference>
<evidence type="ECO:0000256" key="2">
    <source>
        <dbReference type="ARBA" id="ARBA00004651"/>
    </source>
</evidence>
<name>A0A1K1Z5K1_9GAMM</name>
<evidence type="ECO:0000313" key="15">
    <source>
        <dbReference type="Proteomes" id="UP000182350"/>
    </source>
</evidence>
<dbReference type="InterPro" id="IPR003661">
    <property type="entry name" value="HisK_dim/P_dom"/>
</dbReference>
<dbReference type="RefSeq" id="WP_143142839.1">
    <property type="nucleotide sequence ID" value="NZ_FPJW01000010.1"/>
</dbReference>
<dbReference type="PROSITE" id="PS50112">
    <property type="entry name" value="PAS"/>
    <property type="match status" value="1"/>
</dbReference>
<keyword evidence="9 11" id="KW-1133">Transmembrane helix</keyword>
<organism evidence="14 15">
    <name type="scientific">Marinospirillum alkaliphilum DSM 21637</name>
    <dbReference type="NCBI Taxonomy" id="1122209"/>
    <lineage>
        <taxon>Bacteria</taxon>
        <taxon>Pseudomonadati</taxon>
        <taxon>Pseudomonadota</taxon>
        <taxon>Gammaproteobacteria</taxon>
        <taxon>Oceanospirillales</taxon>
        <taxon>Oceanospirillaceae</taxon>
        <taxon>Marinospirillum</taxon>
    </lineage>
</organism>
<keyword evidence="4" id="KW-1003">Cell membrane</keyword>
<dbReference type="STRING" id="1122209.SAMN02745752_02553"/>
<evidence type="ECO:0000256" key="4">
    <source>
        <dbReference type="ARBA" id="ARBA00022475"/>
    </source>
</evidence>
<keyword evidence="8" id="KW-0418">Kinase</keyword>
<dbReference type="OrthoDB" id="9808408at2"/>
<dbReference type="NCBIfam" id="TIGR00229">
    <property type="entry name" value="sensory_box"/>
    <property type="match status" value="1"/>
</dbReference>
<accession>A0A1K1Z5K1</accession>
<dbReference type="SMART" id="SM00387">
    <property type="entry name" value="HATPase_c"/>
    <property type="match status" value="1"/>
</dbReference>
<dbReference type="SUPFAM" id="SSF55874">
    <property type="entry name" value="ATPase domain of HSP90 chaperone/DNA topoisomerase II/histidine kinase"/>
    <property type="match status" value="1"/>
</dbReference>
<dbReference type="EC" id="2.7.13.3" evidence="3"/>
<evidence type="ECO:0000259" key="12">
    <source>
        <dbReference type="PROSITE" id="PS50109"/>
    </source>
</evidence>
<dbReference type="Gene3D" id="1.10.287.130">
    <property type="match status" value="1"/>
</dbReference>
<comment type="subcellular location">
    <subcellularLocation>
        <location evidence="2">Cell membrane</location>
        <topology evidence="2">Multi-pass membrane protein</topology>
    </subcellularLocation>
</comment>
<keyword evidence="5" id="KW-0597">Phosphoprotein</keyword>
<dbReference type="Pfam" id="PF02518">
    <property type="entry name" value="HATPase_c"/>
    <property type="match status" value="1"/>
</dbReference>
<evidence type="ECO:0000259" key="13">
    <source>
        <dbReference type="PROSITE" id="PS50112"/>
    </source>
</evidence>
<dbReference type="Pfam" id="PF00512">
    <property type="entry name" value="HisKA"/>
    <property type="match status" value="1"/>
</dbReference>
<reference evidence="14 15" key="1">
    <citation type="submission" date="2016-11" db="EMBL/GenBank/DDBJ databases">
        <authorList>
            <person name="Jaros S."/>
            <person name="Januszkiewicz K."/>
            <person name="Wedrychowicz H."/>
        </authorList>
    </citation>
    <scope>NUCLEOTIDE SEQUENCE [LARGE SCALE GENOMIC DNA]</scope>
    <source>
        <strain evidence="14 15">DSM 21637</strain>
    </source>
</reference>
<dbReference type="InterPro" id="IPR003594">
    <property type="entry name" value="HATPase_dom"/>
</dbReference>
<evidence type="ECO:0000256" key="7">
    <source>
        <dbReference type="ARBA" id="ARBA00022692"/>
    </source>
</evidence>
<evidence type="ECO:0000256" key="3">
    <source>
        <dbReference type="ARBA" id="ARBA00012438"/>
    </source>
</evidence>
<keyword evidence="15" id="KW-1185">Reference proteome</keyword>
<dbReference type="SMART" id="SM00388">
    <property type="entry name" value="HisKA"/>
    <property type="match status" value="1"/>
</dbReference>
<dbReference type="Gene3D" id="3.30.565.10">
    <property type="entry name" value="Histidine kinase-like ATPase, C-terminal domain"/>
    <property type="match status" value="1"/>
</dbReference>
<dbReference type="PRINTS" id="PR00344">
    <property type="entry name" value="BCTRLSENSOR"/>
</dbReference>
<protein>
    <recommendedName>
        <fullName evidence="3">histidine kinase</fullName>
        <ecNumber evidence="3">2.7.13.3</ecNumber>
    </recommendedName>
</protein>
<dbReference type="Pfam" id="PF02743">
    <property type="entry name" value="dCache_1"/>
    <property type="match status" value="1"/>
</dbReference>
<evidence type="ECO:0000256" key="8">
    <source>
        <dbReference type="ARBA" id="ARBA00022777"/>
    </source>
</evidence>
<dbReference type="SUPFAM" id="SSF47384">
    <property type="entry name" value="Homodimeric domain of signal transducing histidine kinase"/>
    <property type="match status" value="1"/>
</dbReference>
<dbReference type="EMBL" id="FPJW01000010">
    <property type="protein sequence ID" value="SFX69449.1"/>
    <property type="molecule type" value="Genomic_DNA"/>
</dbReference>
<dbReference type="PANTHER" id="PTHR43304">
    <property type="entry name" value="PHYTOCHROME-LIKE PROTEIN CPH1"/>
    <property type="match status" value="1"/>
</dbReference>
<dbReference type="InterPro" id="IPR036097">
    <property type="entry name" value="HisK_dim/P_sf"/>
</dbReference>
<comment type="catalytic activity">
    <reaction evidence="1">
        <text>ATP + protein L-histidine = ADP + protein N-phospho-L-histidine.</text>
        <dbReference type="EC" id="2.7.13.3"/>
    </reaction>
</comment>
<dbReference type="InterPro" id="IPR035965">
    <property type="entry name" value="PAS-like_dom_sf"/>
</dbReference>
<evidence type="ECO:0000256" key="5">
    <source>
        <dbReference type="ARBA" id="ARBA00022553"/>
    </source>
</evidence>
<keyword evidence="10 11" id="KW-0472">Membrane</keyword>
<dbReference type="FunFam" id="3.30.565.10:FF:000006">
    <property type="entry name" value="Sensor histidine kinase WalK"/>
    <property type="match status" value="1"/>
</dbReference>
<dbReference type="InterPro" id="IPR013655">
    <property type="entry name" value="PAS_fold_3"/>
</dbReference>
<dbReference type="SUPFAM" id="SSF55785">
    <property type="entry name" value="PYP-like sensor domain (PAS domain)"/>
    <property type="match status" value="1"/>
</dbReference>
<dbReference type="GO" id="GO:0005886">
    <property type="term" value="C:plasma membrane"/>
    <property type="evidence" value="ECO:0007669"/>
    <property type="project" value="UniProtKB-SubCell"/>
</dbReference>
<dbReference type="Proteomes" id="UP000182350">
    <property type="component" value="Unassembled WGS sequence"/>
</dbReference>
<evidence type="ECO:0000256" key="6">
    <source>
        <dbReference type="ARBA" id="ARBA00022679"/>
    </source>
</evidence>
<dbReference type="InterPro" id="IPR005467">
    <property type="entry name" value="His_kinase_dom"/>
</dbReference>
<dbReference type="CDD" id="cd12914">
    <property type="entry name" value="PDC1_DGC_like"/>
    <property type="match status" value="1"/>
</dbReference>
<keyword evidence="6" id="KW-0808">Transferase</keyword>
<dbReference type="Gene3D" id="3.30.450.20">
    <property type="entry name" value="PAS domain"/>
    <property type="match status" value="3"/>
</dbReference>
<dbReference type="InterPro" id="IPR052162">
    <property type="entry name" value="Sensor_kinase/Photoreceptor"/>
</dbReference>
<evidence type="ECO:0000256" key="9">
    <source>
        <dbReference type="ARBA" id="ARBA00022989"/>
    </source>
</evidence>
<proteinExistence type="predicted"/>
<dbReference type="InterPro" id="IPR033479">
    <property type="entry name" value="dCache_1"/>
</dbReference>
<evidence type="ECO:0000256" key="1">
    <source>
        <dbReference type="ARBA" id="ARBA00000085"/>
    </source>
</evidence>
<dbReference type="InterPro" id="IPR000014">
    <property type="entry name" value="PAS"/>
</dbReference>
<evidence type="ECO:0000256" key="10">
    <source>
        <dbReference type="ARBA" id="ARBA00023136"/>
    </source>
</evidence>
<dbReference type="AlphaFoldDB" id="A0A1K1Z5K1"/>
<dbReference type="GO" id="GO:0000155">
    <property type="term" value="F:phosphorelay sensor kinase activity"/>
    <property type="evidence" value="ECO:0007669"/>
    <property type="project" value="InterPro"/>
</dbReference>
<feature type="domain" description="Histidine kinase" evidence="12">
    <location>
        <begin position="462"/>
        <end position="678"/>
    </location>
</feature>
<evidence type="ECO:0000256" key="11">
    <source>
        <dbReference type="SAM" id="Phobius"/>
    </source>
</evidence>
<dbReference type="CDD" id="cd12915">
    <property type="entry name" value="PDC2_DGC_like"/>
    <property type="match status" value="1"/>
</dbReference>
<dbReference type="InterPro" id="IPR004358">
    <property type="entry name" value="Sig_transdc_His_kin-like_C"/>
</dbReference>
<sequence>MNRLLMPLLLGCWLLVSALLWVGWNQSVRSFETTSLQQMESHTHSLAEIQKTLVQLKLQEIERILVALETLAASTQMDRKQLEQAMRARKQPSPEILAFILLNHQGELQAFSLPELNPELSDRDYFVWHKDNPDSGRSYISPPLYSRSNDAVLFVAISRALHNQDGEFIGVLAAAIDLEQLASELGKLTEDGSHATVLSDLNGRIFFRMPWLPESTGLQSGVLASHVGELGSMHATRITSPFDGQSRQLSYGRIPDWPVVVYVSEDLSATELQIRTHRQIETQRALLALAFFSLLMGSLLLLLRRYQTNQVHLQQSEERFRLAQDAAQLGVWDLDLQSGELKWDNQIWKQLGYDKPAFPLSMQAWLDTIHPEDLPQVQQLLEASLRSRKPFLLEFRCQTASGQWQWQQGRGQVVSWDLQGHPLRLTGTSLNIHEYREAQQQLAERTEALQRSNADLEQFAYVVSHDLRQPLRMIRSYVELLEKRLQNQLDGDSRLFMHYITDGAARMDQMLVSLLEYSRIGRMGEPKALTPSRQLLDEALTFLQPEIQETQAEIICPEAWPDIYISRNEGIRLFQNLMGNAIKYRQPEQQPKIQIEITEQTNHWLFCIRDNGIGIAPDQQDRLFKVFQRLHARSEYEGTGIGLAICRRIVERHGGRIWVESAGANQGSAFCFTLAREEQPLA</sequence>
<dbReference type="PROSITE" id="PS50109">
    <property type="entry name" value="HIS_KIN"/>
    <property type="match status" value="1"/>
</dbReference>
<dbReference type="Pfam" id="PF08447">
    <property type="entry name" value="PAS_3"/>
    <property type="match status" value="1"/>
</dbReference>
<evidence type="ECO:0000313" key="14">
    <source>
        <dbReference type="EMBL" id="SFX69449.1"/>
    </source>
</evidence>
<feature type="domain" description="PAS" evidence="13">
    <location>
        <begin position="316"/>
        <end position="388"/>
    </location>
</feature>
<dbReference type="CDD" id="cd00130">
    <property type="entry name" value="PAS"/>
    <property type="match status" value="1"/>
</dbReference>
<dbReference type="CDD" id="cd00082">
    <property type="entry name" value="HisKA"/>
    <property type="match status" value="1"/>
</dbReference>